<dbReference type="EMBL" id="JACHJE010000015">
    <property type="protein sequence ID" value="MBB5128973.1"/>
    <property type="molecule type" value="Genomic_DNA"/>
</dbReference>
<evidence type="ECO:0008006" key="3">
    <source>
        <dbReference type="Google" id="ProtNLM"/>
    </source>
</evidence>
<proteinExistence type="predicted"/>
<evidence type="ECO:0000313" key="2">
    <source>
        <dbReference type="Proteomes" id="UP000568022"/>
    </source>
</evidence>
<dbReference type="Proteomes" id="UP000568022">
    <property type="component" value="Unassembled WGS sequence"/>
</dbReference>
<keyword evidence="2" id="KW-1185">Reference proteome</keyword>
<gene>
    <name evidence="1" type="ORF">FHS32_005750</name>
</gene>
<comment type="caution">
    <text evidence="1">The sequence shown here is derived from an EMBL/GenBank/DDBJ whole genome shotgun (WGS) entry which is preliminary data.</text>
</comment>
<reference evidence="1 2" key="1">
    <citation type="submission" date="2020-08" db="EMBL/GenBank/DDBJ databases">
        <title>Genomic Encyclopedia of Type Strains, Phase III (KMG-III): the genomes of soil and plant-associated and newly described type strains.</title>
        <authorList>
            <person name="Whitman W."/>
        </authorList>
    </citation>
    <scope>NUCLEOTIDE SEQUENCE [LARGE SCALE GENOMIC DNA]</scope>
    <source>
        <strain evidence="1 2">CECT 3226</strain>
    </source>
</reference>
<evidence type="ECO:0000313" key="1">
    <source>
        <dbReference type="EMBL" id="MBB5128973.1"/>
    </source>
</evidence>
<organism evidence="1 2">
    <name type="scientific">Streptomyces griseoloalbus</name>
    <dbReference type="NCBI Taxonomy" id="67303"/>
    <lineage>
        <taxon>Bacteria</taxon>
        <taxon>Bacillati</taxon>
        <taxon>Actinomycetota</taxon>
        <taxon>Actinomycetes</taxon>
        <taxon>Kitasatosporales</taxon>
        <taxon>Streptomycetaceae</taxon>
        <taxon>Streptomyces</taxon>
    </lineage>
</organism>
<protein>
    <recommendedName>
        <fullName evidence="3">Knr4/Smi1-like domain-containing protein</fullName>
    </recommendedName>
</protein>
<accession>A0A7W8FA88</accession>
<dbReference type="AlphaFoldDB" id="A0A7W8FA88"/>
<name>A0A7W8FA88_9ACTN</name>
<sequence length="96" mass="10449">MEDAISGAIALLCEAFPVEVRHCPLGWETLRAWELTHGVVLPEPYRTFVAEIANGTDLGPPDEGGLLPVGDKPDSWAVWEADCWMSPEPFDGTAAR</sequence>